<feature type="domain" description="Enoyl reductase (ER)" evidence="1">
    <location>
        <begin position="14"/>
        <end position="326"/>
    </location>
</feature>
<dbReference type="Proteomes" id="UP001330812">
    <property type="component" value="Chromosome"/>
</dbReference>
<keyword evidence="3" id="KW-1185">Reference proteome</keyword>
<name>A0ABZ1IMV6_9PSEU</name>
<dbReference type="InterPro" id="IPR020843">
    <property type="entry name" value="ER"/>
</dbReference>
<keyword evidence="2" id="KW-0560">Oxidoreductase</keyword>
<dbReference type="SMART" id="SM00829">
    <property type="entry name" value="PKS_ER"/>
    <property type="match status" value="1"/>
</dbReference>
<dbReference type="SUPFAM" id="SSF50129">
    <property type="entry name" value="GroES-like"/>
    <property type="match status" value="1"/>
</dbReference>
<reference evidence="2 3" key="1">
    <citation type="journal article" date="2015" name="Int. J. Syst. Evol. Microbiol.">
        <title>Amycolatopsis rhabdoformis sp. nov., an actinomycete isolated from a tropical forest soil.</title>
        <authorList>
            <person name="Souza W.R."/>
            <person name="Silva R.E."/>
            <person name="Goodfellow M."/>
            <person name="Busarakam K."/>
            <person name="Figueiro F.S."/>
            <person name="Ferreira D."/>
            <person name="Rodrigues-Filho E."/>
            <person name="Moraes L.A.B."/>
            <person name="Zucchi T.D."/>
        </authorList>
    </citation>
    <scope>NUCLEOTIDE SEQUENCE [LARGE SCALE GENOMIC DNA]</scope>
    <source>
        <strain evidence="2 3">NCIMB 14900</strain>
    </source>
</reference>
<dbReference type="InterPro" id="IPR051397">
    <property type="entry name" value="Zn-ADH-like_protein"/>
</dbReference>
<dbReference type="CDD" id="cd05280">
    <property type="entry name" value="MDR_yhdh_yhfp"/>
    <property type="match status" value="1"/>
</dbReference>
<evidence type="ECO:0000313" key="3">
    <source>
        <dbReference type="Proteomes" id="UP001330812"/>
    </source>
</evidence>
<organism evidence="2 3">
    <name type="scientific">Amycolatopsis rhabdoformis</name>
    <dbReference type="NCBI Taxonomy" id="1448059"/>
    <lineage>
        <taxon>Bacteria</taxon>
        <taxon>Bacillati</taxon>
        <taxon>Actinomycetota</taxon>
        <taxon>Actinomycetes</taxon>
        <taxon>Pseudonocardiales</taxon>
        <taxon>Pseudonocardiaceae</taxon>
        <taxon>Amycolatopsis</taxon>
    </lineage>
</organism>
<dbReference type="Pfam" id="PF00107">
    <property type="entry name" value="ADH_zinc_N"/>
    <property type="match status" value="1"/>
</dbReference>
<gene>
    <name evidence="2" type="ORF">VSH64_22155</name>
</gene>
<sequence>MTETFAAYRIFGDATKSTSRFTRMRESELDEGDLLIETSYANIQYKDALAATGTSGVVRRFPMVGGTDVAGVVLKSGDPRHSPGDRVAVLSHGLGETHNGGYAELVRVPGSWALPIPDGLDDESAMAIGSTGLTVALVLHRLEAQGITPESGPVAVTGATGGVGSMAIDLLARRGYEVVAISGKPDAVGYLRELGASEVLPREVYTLEKRALGAGRWGAAIDNVGGDALSWLLRTTRNNGAVAAVGNTGGTEVHTSVFPFILRGVTLLGINAAIFDPQLRAELWQRLAGDLRPAHLADITQVIPFAELPSMFDRFLSSEVRGRIVVKIR</sequence>
<dbReference type="InterPro" id="IPR011032">
    <property type="entry name" value="GroES-like_sf"/>
</dbReference>
<protein>
    <submittedName>
        <fullName evidence="2">Acryloyl-CoA reductase</fullName>
        <ecNumber evidence="2">1.3.1.95</ecNumber>
    </submittedName>
</protein>
<dbReference type="RefSeq" id="WP_326837558.1">
    <property type="nucleotide sequence ID" value="NZ_CP142149.1"/>
</dbReference>
<dbReference type="InterPro" id="IPR013154">
    <property type="entry name" value="ADH-like_N"/>
</dbReference>
<evidence type="ECO:0000259" key="1">
    <source>
        <dbReference type="SMART" id="SM00829"/>
    </source>
</evidence>
<dbReference type="InterPro" id="IPR013149">
    <property type="entry name" value="ADH-like_C"/>
</dbReference>
<dbReference type="InterPro" id="IPR014188">
    <property type="entry name" value="Acrylyl-CoA_reductase_AcuI"/>
</dbReference>
<dbReference type="SUPFAM" id="SSF51735">
    <property type="entry name" value="NAD(P)-binding Rossmann-fold domains"/>
    <property type="match status" value="1"/>
</dbReference>
<dbReference type="NCBIfam" id="TIGR02823">
    <property type="entry name" value="oxido_YhdH"/>
    <property type="match status" value="1"/>
</dbReference>
<evidence type="ECO:0000313" key="2">
    <source>
        <dbReference type="EMBL" id="WSE34750.1"/>
    </source>
</evidence>
<dbReference type="Pfam" id="PF08240">
    <property type="entry name" value="ADH_N"/>
    <property type="match status" value="1"/>
</dbReference>
<dbReference type="InterPro" id="IPR036291">
    <property type="entry name" value="NAD(P)-bd_dom_sf"/>
</dbReference>
<dbReference type="EC" id="1.3.1.95" evidence="2"/>
<dbReference type="Gene3D" id="3.40.50.720">
    <property type="entry name" value="NAD(P)-binding Rossmann-like Domain"/>
    <property type="match status" value="1"/>
</dbReference>
<proteinExistence type="predicted"/>
<dbReference type="PANTHER" id="PTHR43677">
    <property type="entry name" value="SHORT-CHAIN DEHYDROGENASE/REDUCTASE"/>
    <property type="match status" value="1"/>
</dbReference>
<dbReference type="GO" id="GO:0043958">
    <property type="term" value="F:acryloyl-CoA reductase (NADH) activity"/>
    <property type="evidence" value="ECO:0007669"/>
    <property type="project" value="UniProtKB-EC"/>
</dbReference>
<accession>A0ABZ1IMV6</accession>
<dbReference type="Gene3D" id="3.90.180.10">
    <property type="entry name" value="Medium-chain alcohol dehydrogenases, catalytic domain"/>
    <property type="match status" value="1"/>
</dbReference>
<dbReference type="PANTHER" id="PTHR43677:SF1">
    <property type="entry name" value="ACRYLYL-COA REDUCTASE ACUI-RELATED"/>
    <property type="match status" value="1"/>
</dbReference>
<dbReference type="EMBL" id="CP142149">
    <property type="protein sequence ID" value="WSE34750.1"/>
    <property type="molecule type" value="Genomic_DNA"/>
</dbReference>